<evidence type="ECO:0000259" key="3">
    <source>
        <dbReference type="Pfam" id="PF09822"/>
    </source>
</evidence>
<keyword evidence="1" id="KW-0175">Coiled coil</keyword>
<sequence>MSRKLHLALMLIGLVISVIAVNMIAANWLSRVRIDATEAGLYRLSDGTLETLDEIGEPVRWTFYYSRRAAADYPAIRAYGARVRELLQSYEAAANGRIRLVEIDPEAFSEDEDAAIEAGLTPAPIGEGQRLFFGLVAEDSVDRRLAIAYFAPEREALLEYELTAMLGNLVRTETPVLAILTGLPLAEDAPARLNSRIVQQLEASYTIEWVDRSFVELPDADAMLIVHPPRLSDAQLYAIDQFAMRGGRIVAALDPMAHVALRPGPDGLPPVNARRSSDLGALTQTWGAVFDPDVTVMDRELALPVQVNEGGRVRVRSYPLWFAPGPEQFSQTDLAMAGFSRGINLGSPGMVTLEERAGVRAEALVTTSADAARYPAEQAASNPGPDALAEAWPEESGRYVLAARISGVLPSAFPNGPPEGAERIFDVAEHLPQANGPTDAVVIADADWLDDSFFLTRDAQFGDSVVADNMSFALNLVDMALGNRSLVGLRAAPSSARPMTRVDDLRERAEARYVEEQAALQAGIDEAQERLAALEDPSATAEAADLAPEERLDEVNRLRDNIASAEQRLREVERDFRRDIDALDNALRLWTLWLPPLLILLFGLGLTGWRRWRARP</sequence>
<keyword evidence="2" id="KW-0812">Transmembrane</keyword>
<organism evidence="5 6">
    <name type="scientific">Hyphobacterium vulgare</name>
    <dbReference type="NCBI Taxonomy" id="1736751"/>
    <lineage>
        <taxon>Bacteria</taxon>
        <taxon>Pseudomonadati</taxon>
        <taxon>Pseudomonadota</taxon>
        <taxon>Alphaproteobacteria</taxon>
        <taxon>Maricaulales</taxon>
        <taxon>Maricaulaceae</taxon>
        <taxon>Hyphobacterium</taxon>
    </lineage>
</organism>
<dbReference type="InterPro" id="IPR019196">
    <property type="entry name" value="ABC_transp_unknown"/>
</dbReference>
<dbReference type="Pfam" id="PF09822">
    <property type="entry name" value="ABC_transp_aux"/>
    <property type="match status" value="1"/>
</dbReference>
<feature type="transmembrane region" description="Helical" evidence="2">
    <location>
        <begin position="590"/>
        <end position="609"/>
    </location>
</feature>
<reference evidence="6" key="1">
    <citation type="journal article" date="2019" name="Int. J. Syst. Evol. Microbiol.">
        <title>The Global Catalogue of Microorganisms (GCM) 10K type strain sequencing project: providing services to taxonomists for standard genome sequencing and annotation.</title>
        <authorList>
            <consortium name="The Broad Institute Genomics Platform"/>
            <consortium name="The Broad Institute Genome Sequencing Center for Infectious Disease"/>
            <person name="Wu L."/>
            <person name="Ma J."/>
        </authorList>
    </citation>
    <scope>NUCLEOTIDE SEQUENCE [LARGE SCALE GENOMIC DNA]</scope>
    <source>
        <strain evidence="6">KCTC 52487</strain>
    </source>
</reference>
<feature type="domain" description="ABC-type uncharacterised transport system" evidence="3">
    <location>
        <begin position="175"/>
        <end position="475"/>
    </location>
</feature>
<evidence type="ECO:0000313" key="5">
    <source>
        <dbReference type="EMBL" id="MFC2925883.1"/>
    </source>
</evidence>
<dbReference type="EMBL" id="JBHRSV010000012">
    <property type="protein sequence ID" value="MFC2925883.1"/>
    <property type="molecule type" value="Genomic_DNA"/>
</dbReference>
<proteinExistence type="predicted"/>
<dbReference type="RefSeq" id="WP_343164927.1">
    <property type="nucleotide sequence ID" value="NZ_JBHRSV010000012.1"/>
</dbReference>
<keyword evidence="2" id="KW-1133">Transmembrane helix</keyword>
<evidence type="ECO:0000256" key="2">
    <source>
        <dbReference type="SAM" id="Phobius"/>
    </source>
</evidence>
<keyword evidence="2" id="KW-0472">Membrane</keyword>
<keyword evidence="6" id="KW-1185">Reference proteome</keyword>
<evidence type="ECO:0000256" key="1">
    <source>
        <dbReference type="SAM" id="Coils"/>
    </source>
</evidence>
<dbReference type="InterPro" id="IPR055396">
    <property type="entry name" value="DUF7088"/>
</dbReference>
<evidence type="ECO:0000259" key="4">
    <source>
        <dbReference type="Pfam" id="PF23357"/>
    </source>
</evidence>
<feature type="domain" description="DUF7088" evidence="4">
    <location>
        <begin position="39"/>
        <end position="137"/>
    </location>
</feature>
<comment type="caution">
    <text evidence="5">The sequence shown here is derived from an EMBL/GenBank/DDBJ whole genome shotgun (WGS) entry which is preliminary data.</text>
</comment>
<gene>
    <name evidence="5" type="ORF">ACFOOR_07170</name>
</gene>
<evidence type="ECO:0000313" key="6">
    <source>
        <dbReference type="Proteomes" id="UP001595379"/>
    </source>
</evidence>
<feature type="coiled-coil region" evidence="1">
    <location>
        <begin position="555"/>
        <end position="582"/>
    </location>
</feature>
<protein>
    <submittedName>
        <fullName evidence="5">Gldg family protein</fullName>
    </submittedName>
</protein>
<name>A0ABV6ZWW1_9PROT</name>
<accession>A0ABV6ZWW1</accession>
<dbReference type="Pfam" id="PF23357">
    <property type="entry name" value="DUF7088"/>
    <property type="match status" value="1"/>
</dbReference>
<dbReference type="Proteomes" id="UP001595379">
    <property type="component" value="Unassembled WGS sequence"/>
</dbReference>